<reference evidence="1 2" key="1">
    <citation type="journal article" date="2018" name="Int. J. Syst. Evol. Microbiol.">
        <title>Methylomusa anaerophila gen. nov., sp. nov., an anaerobic methanol-utilizing bacterium isolated from a microbial fuel cell.</title>
        <authorList>
            <person name="Amano N."/>
            <person name="Yamamuro A."/>
            <person name="Miyahara M."/>
            <person name="Kouzuma A."/>
            <person name="Abe T."/>
            <person name="Watanabe K."/>
        </authorList>
    </citation>
    <scope>NUCLEOTIDE SEQUENCE [LARGE SCALE GENOMIC DNA]</scope>
    <source>
        <strain evidence="1 2">MMFC1</strain>
    </source>
</reference>
<dbReference type="Proteomes" id="UP000276437">
    <property type="component" value="Chromosome"/>
</dbReference>
<proteinExistence type="predicted"/>
<accession>A0A348AR42</accession>
<protein>
    <submittedName>
        <fullName evidence="1">Uncharacterized protein</fullName>
    </submittedName>
</protein>
<name>A0A348AR42_9FIRM</name>
<sequence length="63" mass="7104">MTPIWYVCDGEVETYSGQEADWKCSAVVIAPSPEEALIKVMQYHQQIINHVEVFHNGKTVVAI</sequence>
<dbReference type="EMBL" id="AP018449">
    <property type="protein sequence ID" value="BBB93540.1"/>
    <property type="molecule type" value="Genomic_DNA"/>
</dbReference>
<dbReference type="RefSeq" id="WP_126310348.1">
    <property type="nucleotide sequence ID" value="NZ_AP018449.1"/>
</dbReference>
<keyword evidence="2" id="KW-1185">Reference proteome</keyword>
<gene>
    <name evidence="1" type="ORF">MAMMFC1_04258</name>
</gene>
<evidence type="ECO:0000313" key="2">
    <source>
        <dbReference type="Proteomes" id="UP000276437"/>
    </source>
</evidence>
<dbReference type="KEGG" id="mana:MAMMFC1_04258"/>
<organism evidence="1 2">
    <name type="scientific">Methylomusa anaerophila</name>
    <dbReference type="NCBI Taxonomy" id="1930071"/>
    <lineage>
        <taxon>Bacteria</taxon>
        <taxon>Bacillati</taxon>
        <taxon>Bacillota</taxon>
        <taxon>Negativicutes</taxon>
        <taxon>Selenomonadales</taxon>
        <taxon>Sporomusaceae</taxon>
        <taxon>Methylomusa</taxon>
    </lineage>
</organism>
<dbReference type="AlphaFoldDB" id="A0A348AR42"/>
<evidence type="ECO:0000313" key="1">
    <source>
        <dbReference type="EMBL" id="BBB93540.1"/>
    </source>
</evidence>